<feature type="domain" description="EF-hand" evidence="9">
    <location>
        <begin position="71"/>
        <end position="102"/>
    </location>
</feature>
<dbReference type="PROSITE" id="PS50222">
    <property type="entry name" value="EF_HAND_2"/>
    <property type="match status" value="1"/>
</dbReference>
<dbReference type="EMBL" id="KK365192">
    <property type="protein sequence ID" value="KCZ80248.1"/>
    <property type="molecule type" value="Genomic_DNA"/>
</dbReference>
<dbReference type="PANTHER" id="PTHR45942">
    <property type="entry name" value="PROTEIN PHOSPATASE 3 REGULATORY SUBUNIT B ALPHA ISOFORM TYPE 1"/>
    <property type="match status" value="1"/>
</dbReference>
<name>A0A059EYW6_9MICR</name>
<dbReference type="InterPro" id="IPR018247">
    <property type="entry name" value="EF_Hand_1_Ca_BS"/>
</dbReference>
<evidence type="ECO:0000313" key="10">
    <source>
        <dbReference type="EMBL" id="KCZ80248.1"/>
    </source>
</evidence>
<evidence type="ECO:0000256" key="2">
    <source>
        <dbReference type="ARBA" id="ARBA00022737"/>
    </source>
</evidence>
<dbReference type="GO" id="GO:0005509">
    <property type="term" value="F:calcium ion binding"/>
    <property type="evidence" value="ECO:0007669"/>
    <property type="project" value="InterPro"/>
</dbReference>
<reference evidence="10 11" key="2">
    <citation type="submission" date="2014-03" db="EMBL/GenBank/DDBJ databases">
        <title>The Genome Sequence of Anncaliia algerae insect isolate PRA339.</title>
        <authorList>
            <consortium name="The Broad Institute Genome Sequencing Platform"/>
            <consortium name="The Broad Institute Genome Sequencing Center for Infectious Disease"/>
            <person name="Cuomo C."/>
            <person name="Becnel J."/>
            <person name="Sanscrainte N."/>
            <person name="Walker B."/>
            <person name="Young S.K."/>
            <person name="Zeng Q."/>
            <person name="Gargeya S."/>
            <person name="Fitzgerald M."/>
            <person name="Haas B."/>
            <person name="Abouelleil A."/>
            <person name="Alvarado L."/>
            <person name="Arachchi H.M."/>
            <person name="Berlin A.M."/>
            <person name="Chapman S.B."/>
            <person name="Dewar J."/>
            <person name="Goldberg J."/>
            <person name="Griggs A."/>
            <person name="Gujja S."/>
            <person name="Hansen M."/>
            <person name="Howarth C."/>
            <person name="Imamovic A."/>
            <person name="Larimer J."/>
            <person name="McCowan C."/>
            <person name="Murphy C."/>
            <person name="Neiman D."/>
            <person name="Pearson M."/>
            <person name="Priest M."/>
            <person name="Roberts A."/>
            <person name="Saif S."/>
            <person name="Shea T."/>
            <person name="Sisk P."/>
            <person name="Sykes S."/>
            <person name="Wortman J."/>
            <person name="Nusbaum C."/>
            <person name="Birren B."/>
        </authorList>
    </citation>
    <scope>NUCLEOTIDE SEQUENCE [LARGE SCALE GENOMIC DNA]</scope>
    <source>
        <strain evidence="10 11">PRA339</strain>
    </source>
</reference>
<dbReference type="SUPFAM" id="SSF47473">
    <property type="entry name" value="EF-hand"/>
    <property type="match status" value="1"/>
</dbReference>
<evidence type="ECO:0000256" key="5">
    <source>
        <dbReference type="ARBA" id="ARBA00023792"/>
    </source>
</evidence>
<dbReference type="InterPro" id="IPR002048">
    <property type="entry name" value="EF_hand_dom"/>
</dbReference>
<dbReference type="AlphaFoldDB" id="A0A059EYW6"/>
<dbReference type="STRING" id="1288291.A0A059EYW6"/>
<evidence type="ECO:0000256" key="8">
    <source>
        <dbReference type="ARBA" id="ARBA00032848"/>
    </source>
</evidence>
<organism evidence="10 11">
    <name type="scientific">Anncaliia algerae PRA339</name>
    <dbReference type="NCBI Taxonomy" id="1288291"/>
    <lineage>
        <taxon>Eukaryota</taxon>
        <taxon>Fungi</taxon>
        <taxon>Fungi incertae sedis</taxon>
        <taxon>Microsporidia</taxon>
        <taxon>Tubulinosematoidea</taxon>
        <taxon>Tubulinosematidae</taxon>
        <taxon>Anncaliia</taxon>
    </lineage>
</organism>
<evidence type="ECO:0000256" key="1">
    <source>
        <dbReference type="ARBA" id="ARBA00022723"/>
    </source>
</evidence>
<gene>
    <name evidence="10" type="ORF">H312_02338</name>
</gene>
<dbReference type="Proteomes" id="UP000030655">
    <property type="component" value="Unassembled WGS sequence"/>
</dbReference>
<dbReference type="PROSITE" id="PS00018">
    <property type="entry name" value="EF_HAND_1"/>
    <property type="match status" value="1"/>
</dbReference>
<accession>A0A059EYW6</accession>
<keyword evidence="2" id="KW-0677">Repeat</keyword>
<keyword evidence="11" id="KW-1185">Reference proteome</keyword>
<evidence type="ECO:0000256" key="4">
    <source>
        <dbReference type="ARBA" id="ARBA00023774"/>
    </source>
</evidence>
<evidence type="ECO:0000259" key="9">
    <source>
        <dbReference type="PROSITE" id="PS50222"/>
    </source>
</evidence>
<dbReference type="HOGENOM" id="CLU_061288_10_1_1"/>
<dbReference type="VEuPathDB" id="MicrosporidiaDB:H312_02338"/>
<evidence type="ECO:0000313" key="11">
    <source>
        <dbReference type="Proteomes" id="UP000030655"/>
    </source>
</evidence>
<proteinExistence type="inferred from homology"/>
<reference evidence="11" key="1">
    <citation type="submission" date="2013-02" db="EMBL/GenBank/DDBJ databases">
        <authorList>
            <consortium name="The Broad Institute Genome Sequencing Platform"/>
            <person name="Cuomo C."/>
            <person name="Becnel J."/>
            <person name="Sanscrainte N."/>
            <person name="Walker B."/>
            <person name="Young S.K."/>
            <person name="Zeng Q."/>
            <person name="Gargeya S."/>
            <person name="Fitzgerald M."/>
            <person name="Haas B."/>
            <person name="Abouelleil A."/>
            <person name="Alvarado L."/>
            <person name="Arachchi H.M."/>
            <person name="Berlin A.M."/>
            <person name="Chapman S.B."/>
            <person name="Dewar J."/>
            <person name="Goldberg J."/>
            <person name="Griggs A."/>
            <person name="Gujja S."/>
            <person name="Hansen M."/>
            <person name="Howarth C."/>
            <person name="Imamovic A."/>
            <person name="Larimer J."/>
            <person name="McCowan C."/>
            <person name="Murphy C."/>
            <person name="Neiman D."/>
            <person name="Pearson M."/>
            <person name="Priest M."/>
            <person name="Roberts A."/>
            <person name="Saif S."/>
            <person name="Shea T."/>
            <person name="Sisk P."/>
            <person name="Sykes S."/>
            <person name="Wortman J."/>
            <person name="Nusbaum C."/>
            <person name="Birren B."/>
        </authorList>
    </citation>
    <scope>NUCLEOTIDE SEQUENCE [LARGE SCALE GENOMIC DNA]</scope>
    <source>
        <strain evidence="11">PRA339</strain>
    </source>
</reference>
<dbReference type="OrthoDB" id="191686at2759"/>
<dbReference type="InterPro" id="IPR011992">
    <property type="entry name" value="EF-hand-dom_pair"/>
</dbReference>
<comment type="subunit">
    <text evidence="5">Composed of a catalytic subunit (A) and a regulatory subunit (B).</text>
</comment>
<evidence type="ECO:0000256" key="3">
    <source>
        <dbReference type="ARBA" id="ARBA00022837"/>
    </source>
</evidence>
<keyword evidence="1" id="KW-0479">Metal-binding</keyword>
<comment type="similarity">
    <text evidence="4">Belongs to the calcineurin regulatory subunit family.</text>
</comment>
<evidence type="ECO:0000256" key="6">
    <source>
        <dbReference type="ARBA" id="ARBA00023832"/>
    </source>
</evidence>
<dbReference type="Gene3D" id="1.10.238.10">
    <property type="entry name" value="EF-hand"/>
    <property type="match status" value="1"/>
</dbReference>
<protein>
    <recommendedName>
        <fullName evidence="6">Calcineurin subunit B</fullName>
    </recommendedName>
    <alternativeName>
        <fullName evidence="7">Calcineurin regulatory subunit</fullName>
    </alternativeName>
    <alternativeName>
        <fullName evidence="8">Protein phosphatase 2B regulatory subunit</fullName>
    </alternativeName>
</protein>
<evidence type="ECO:0000256" key="7">
    <source>
        <dbReference type="ARBA" id="ARBA00031295"/>
    </source>
</evidence>
<keyword evidence="3" id="KW-0106">Calcium</keyword>
<sequence length="155" mass="18195">MNPTHLAKEIESLVKRGKKLKPKDLYVISSIKENPIAPFLLNRYTEDGNLLLKDLLVDLQNFVKGIDMNYKLSFLFKIYDYNKNGEITNAELFKLLEAITGSKDVRSLQNLVDKVFLKLDEFKHTMNEEEFLKIVNIKNKNLKKFFICDDKFFKL</sequence>